<feature type="domain" description="DUF4178" evidence="1">
    <location>
        <begin position="35"/>
        <end position="167"/>
    </location>
</feature>
<evidence type="ECO:0000313" key="2">
    <source>
        <dbReference type="EMBL" id="RAL21795.1"/>
    </source>
</evidence>
<sequence length="178" mass="20454">MLNWIKRWIFKLLGRSPRPLALPPGRTVSLSSLEIGDVVVHLDETYIVSQRIVNHANGFFWHDYLLYGGSDERLWLSVEDDDELSIALYRPVEWPIHQEPPTEIEYQGQLFRLREKGKSDATISRESGSQTRTTAYSWDYRASSDARLSIQRWGEGEYEVMVGHAVSEGSLDLMAQPD</sequence>
<dbReference type="InterPro" id="IPR025235">
    <property type="entry name" value="DUF4178"/>
</dbReference>
<protein>
    <recommendedName>
        <fullName evidence="1">DUF4178 domain-containing protein</fullName>
    </recommendedName>
</protein>
<dbReference type="AlphaFoldDB" id="A0A328C5D5"/>
<evidence type="ECO:0000313" key="3">
    <source>
        <dbReference type="Proteomes" id="UP000249169"/>
    </source>
</evidence>
<organism evidence="2 3">
    <name type="scientific">Lujinxingia litoralis</name>
    <dbReference type="NCBI Taxonomy" id="2211119"/>
    <lineage>
        <taxon>Bacteria</taxon>
        <taxon>Deltaproteobacteria</taxon>
        <taxon>Bradymonadales</taxon>
        <taxon>Lujinxingiaceae</taxon>
        <taxon>Lujinxingia</taxon>
    </lineage>
</organism>
<dbReference type="Pfam" id="PF13785">
    <property type="entry name" value="DUF4178"/>
    <property type="match status" value="1"/>
</dbReference>
<comment type="caution">
    <text evidence="2">The sequence shown here is derived from an EMBL/GenBank/DDBJ whole genome shotgun (WGS) entry which is preliminary data.</text>
</comment>
<dbReference type="OrthoDB" id="5502786at2"/>
<dbReference type="RefSeq" id="WP_111730358.1">
    <property type="nucleotide sequence ID" value="NZ_QHKO01000005.1"/>
</dbReference>
<evidence type="ECO:0000259" key="1">
    <source>
        <dbReference type="Pfam" id="PF13785"/>
    </source>
</evidence>
<gene>
    <name evidence="2" type="ORF">DL240_13160</name>
</gene>
<name>A0A328C5D5_9DELT</name>
<dbReference type="Proteomes" id="UP000249169">
    <property type="component" value="Unassembled WGS sequence"/>
</dbReference>
<keyword evidence="3" id="KW-1185">Reference proteome</keyword>
<reference evidence="2 3" key="1">
    <citation type="submission" date="2018-05" db="EMBL/GenBank/DDBJ databases">
        <title>Lujinxingia marina gen. nov. sp. nov., a new facultative anaerobic member of the class Deltaproteobacteria, and proposal of Lujinxingaceae fam. nov.</title>
        <authorList>
            <person name="Li C.-M."/>
        </authorList>
    </citation>
    <scope>NUCLEOTIDE SEQUENCE [LARGE SCALE GENOMIC DNA]</scope>
    <source>
        <strain evidence="2 3">B210</strain>
    </source>
</reference>
<accession>A0A328C5D5</accession>
<dbReference type="EMBL" id="QHKO01000005">
    <property type="protein sequence ID" value="RAL21795.1"/>
    <property type="molecule type" value="Genomic_DNA"/>
</dbReference>
<proteinExistence type="predicted"/>